<comment type="caution">
    <text evidence="1">The sequence shown here is derived from an EMBL/GenBank/DDBJ whole genome shotgun (WGS) entry which is preliminary data.</text>
</comment>
<accession>A0AAD2K0L0</accession>
<evidence type="ECO:0000313" key="1">
    <source>
        <dbReference type="EMBL" id="CAK5271991.1"/>
    </source>
</evidence>
<reference evidence="1" key="1">
    <citation type="submission" date="2023-11" db="EMBL/GenBank/DDBJ databases">
        <authorList>
            <person name="De Vega J J."/>
            <person name="De Vega J J."/>
        </authorList>
    </citation>
    <scope>NUCLEOTIDE SEQUENCE</scope>
</reference>
<organism evidence="1 2">
    <name type="scientific">Mycena citricolor</name>
    <dbReference type="NCBI Taxonomy" id="2018698"/>
    <lineage>
        <taxon>Eukaryota</taxon>
        <taxon>Fungi</taxon>
        <taxon>Dikarya</taxon>
        <taxon>Basidiomycota</taxon>
        <taxon>Agaricomycotina</taxon>
        <taxon>Agaricomycetes</taxon>
        <taxon>Agaricomycetidae</taxon>
        <taxon>Agaricales</taxon>
        <taxon>Marasmiineae</taxon>
        <taxon>Mycenaceae</taxon>
        <taxon>Mycena</taxon>
    </lineage>
</organism>
<sequence length="298" mass="33588">MFDQIQDFGPFYSFWAFLTERLNKTLKNLNSNNWTGGRLEVSMMREFQRGVQLETAMKRSIQSTDSALEEEFIQILLGNMTTGPLGTIQDASQAASTKVRAGPVRKSAQAVDSGLKQALLRLYNKEQPQVHLGAHDMEGTETLHTFIQTYQHAFLSGRKIIPSSLHGRPTGSSLIQVYFDNVPHAGEVLYLFSHWQPGVNTKHDMLYAAVRWMVPSKYSPLDNTGLWDHFPELGVETWELGAFVNPTDNFPPAIIPMSDIHCQVARRIAQHTDPPMWITTTIDRVCDTQLLSALIDTL</sequence>
<proteinExistence type="predicted"/>
<dbReference type="AlphaFoldDB" id="A0AAD2K0L0"/>
<name>A0AAD2K0L0_9AGAR</name>
<gene>
    <name evidence="1" type="ORF">MYCIT1_LOCUS17462</name>
</gene>
<dbReference type="Proteomes" id="UP001295794">
    <property type="component" value="Unassembled WGS sequence"/>
</dbReference>
<dbReference type="EMBL" id="CAVNYO010000180">
    <property type="protein sequence ID" value="CAK5271991.1"/>
    <property type="molecule type" value="Genomic_DNA"/>
</dbReference>
<evidence type="ECO:0000313" key="2">
    <source>
        <dbReference type="Proteomes" id="UP001295794"/>
    </source>
</evidence>
<keyword evidence="2" id="KW-1185">Reference proteome</keyword>
<protein>
    <submittedName>
        <fullName evidence="1">Uncharacterized protein</fullName>
    </submittedName>
</protein>